<keyword evidence="6" id="KW-0256">Endoplasmic reticulum</keyword>
<dbReference type="InterPro" id="IPR050346">
    <property type="entry name" value="FMO-like"/>
</dbReference>
<dbReference type="GO" id="GO:0050660">
    <property type="term" value="F:flavin adenine dinucleotide binding"/>
    <property type="evidence" value="ECO:0007669"/>
    <property type="project" value="InterPro"/>
</dbReference>
<keyword evidence="8" id="KW-0521">NADP</keyword>
<dbReference type="GO" id="GO:0050661">
    <property type="term" value="F:NADP binding"/>
    <property type="evidence" value="ECO:0007669"/>
    <property type="project" value="InterPro"/>
</dbReference>
<dbReference type="PRINTS" id="PR00370">
    <property type="entry name" value="FMOXYGENASE"/>
</dbReference>
<dbReference type="AlphaFoldDB" id="A0A5M4B1V6"/>
<comment type="similarity">
    <text evidence="3">Belongs to the FMO family.</text>
</comment>
<evidence type="ECO:0000256" key="11">
    <source>
        <dbReference type="ARBA" id="ARBA00023033"/>
    </source>
</evidence>
<evidence type="ECO:0000256" key="3">
    <source>
        <dbReference type="ARBA" id="ARBA00009183"/>
    </source>
</evidence>
<dbReference type="SUPFAM" id="SSF51905">
    <property type="entry name" value="FAD/NAD(P)-binding domain"/>
    <property type="match status" value="2"/>
</dbReference>
<dbReference type="EMBL" id="BLAX01000001">
    <property type="protein sequence ID" value="GET34044.1"/>
    <property type="molecule type" value="Genomic_DNA"/>
</dbReference>
<evidence type="ECO:0000256" key="12">
    <source>
        <dbReference type="ARBA" id="ARBA00023136"/>
    </source>
</evidence>
<reference evidence="13 14" key="1">
    <citation type="submission" date="2019-10" db="EMBL/GenBank/DDBJ databases">
        <title>Prolixibacter strains distinguished by the presence of nitrate reductase genes were adept at nitrate-dependent anaerobic corrosion of metallic iron and carbon steel.</title>
        <authorList>
            <person name="Iino T."/>
            <person name="Shono N."/>
            <person name="Ito K."/>
            <person name="Nakamura R."/>
            <person name="Sueoka K."/>
            <person name="Harayama S."/>
            <person name="Ohkuma M."/>
        </authorList>
    </citation>
    <scope>NUCLEOTIDE SEQUENCE [LARGE SCALE GENOMIC DNA]</scope>
    <source>
        <strain evidence="13 14">JCM 13498</strain>
    </source>
</reference>
<dbReference type="FunFam" id="3.50.50.60:FF:000159">
    <property type="entry name" value="Dimethylaniline monooxygenase [N-oxide-forming]"/>
    <property type="match status" value="1"/>
</dbReference>
<evidence type="ECO:0000256" key="5">
    <source>
        <dbReference type="ARBA" id="ARBA00022692"/>
    </source>
</evidence>
<dbReference type="Gene3D" id="3.50.50.60">
    <property type="entry name" value="FAD/NAD(P)-binding domain"/>
    <property type="match status" value="3"/>
</dbReference>
<evidence type="ECO:0000256" key="8">
    <source>
        <dbReference type="ARBA" id="ARBA00022857"/>
    </source>
</evidence>
<keyword evidence="7" id="KW-0274">FAD</keyword>
<sequence>MKSVAIIGAGAAGLTCLKSLLEYGIEPVVFERSDRFGGLWKLNENEQECDTAAYRSLITNTSKQMMAFSDFPFEKEVADFPSREVVSEYLKNYTEQFHLAEYISFNTTVIHADKQSEGRFIVEVESGGNSETHIFDWLIIANGRHEKTSMPDIEGLDTFTGRVLHSRDYFSPESFEGKKVLAVGAGSSAIDIASEVAEIASGAFLSMRSPSWLVPRFIDNKAYDLQLTKLSASLPKVVREKAFRSKLMKAYRQYDDEAIRQYFGTPDHSLDLEKQRFVPNDLLLKRLEQGKLNVKPVIQFISGNQVTFEDGSTETVDTIIFATGYQIDIPFIESSVTKVENNYVPLYQQIFSPNTRHLAMCGMCYIVGPILPALEMQGRYIAEVIAGHTQLPSPEVMKQEVEKHRRLCEERKVNPMRVQTLTYLDVIAQIIGVSPKVWGNLGSLLQLLTGPVVAARYRLNGRQSQKELARKVLKNLRRG</sequence>
<dbReference type="InterPro" id="IPR036188">
    <property type="entry name" value="FAD/NAD-bd_sf"/>
</dbReference>
<dbReference type="Pfam" id="PF00743">
    <property type="entry name" value="FMO-like"/>
    <property type="match status" value="1"/>
</dbReference>
<dbReference type="PIRSF" id="PIRSF000332">
    <property type="entry name" value="FMO"/>
    <property type="match status" value="1"/>
</dbReference>
<dbReference type="OrthoDB" id="9796880at2"/>
<evidence type="ECO:0000313" key="14">
    <source>
        <dbReference type="Proteomes" id="UP000391834"/>
    </source>
</evidence>
<evidence type="ECO:0000256" key="6">
    <source>
        <dbReference type="ARBA" id="ARBA00022824"/>
    </source>
</evidence>
<comment type="subcellular location">
    <subcellularLocation>
        <location evidence="2">Endoplasmic reticulum membrane</location>
        <topology evidence="2">Single-pass membrane protein</topology>
    </subcellularLocation>
</comment>
<keyword evidence="9" id="KW-1133">Transmembrane helix</keyword>
<keyword evidence="11 13" id="KW-0503">Monooxygenase</keyword>
<evidence type="ECO:0000256" key="2">
    <source>
        <dbReference type="ARBA" id="ARBA00004389"/>
    </source>
</evidence>
<comment type="caution">
    <text evidence="13">The sequence shown here is derived from an EMBL/GenBank/DDBJ whole genome shotgun (WGS) entry which is preliminary data.</text>
</comment>
<evidence type="ECO:0000256" key="9">
    <source>
        <dbReference type="ARBA" id="ARBA00022989"/>
    </source>
</evidence>
<organism evidence="13 14">
    <name type="scientific">Prolixibacter bellariivorans</name>
    <dbReference type="NCBI Taxonomy" id="314319"/>
    <lineage>
        <taxon>Bacteria</taxon>
        <taxon>Pseudomonadati</taxon>
        <taxon>Bacteroidota</taxon>
        <taxon>Bacteroidia</taxon>
        <taxon>Marinilabiliales</taxon>
        <taxon>Prolixibacteraceae</taxon>
        <taxon>Prolixibacter</taxon>
    </lineage>
</organism>
<evidence type="ECO:0000256" key="10">
    <source>
        <dbReference type="ARBA" id="ARBA00023002"/>
    </source>
</evidence>
<evidence type="ECO:0000256" key="7">
    <source>
        <dbReference type="ARBA" id="ARBA00022827"/>
    </source>
</evidence>
<evidence type="ECO:0000313" key="13">
    <source>
        <dbReference type="EMBL" id="GET34044.1"/>
    </source>
</evidence>
<name>A0A5M4B1V6_9BACT</name>
<dbReference type="GO" id="GO:0004499">
    <property type="term" value="F:N,N-dimethylaniline monooxygenase activity"/>
    <property type="evidence" value="ECO:0007669"/>
    <property type="project" value="InterPro"/>
</dbReference>
<proteinExistence type="inferred from homology"/>
<evidence type="ECO:0000256" key="4">
    <source>
        <dbReference type="ARBA" id="ARBA00022630"/>
    </source>
</evidence>
<gene>
    <name evidence="13" type="ORF">PbJCM13498_29070</name>
</gene>
<keyword evidence="12" id="KW-0472">Membrane</keyword>
<evidence type="ECO:0000256" key="1">
    <source>
        <dbReference type="ARBA" id="ARBA00001974"/>
    </source>
</evidence>
<accession>A0A5M4B1V6</accession>
<dbReference type="PANTHER" id="PTHR23023">
    <property type="entry name" value="DIMETHYLANILINE MONOOXYGENASE"/>
    <property type="match status" value="1"/>
</dbReference>
<dbReference type="Proteomes" id="UP000391834">
    <property type="component" value="Unassembled WGS sequence"/>
</dbReference>
<keyword evidence="5" id="KW-0812">Transmembrane</keyword>
<keyword evidence="4" id="KW-0285">Flavoprotein</keyword>
<protein>
    <submittedName>
        <fullName evidence="13">Dimethylaniline monooxygenase</fullName>
    </submittedName>
</protein>
<dbReference type="InterPro" id="IPR020946">
    <property type="entry name" value="Flavin_mOase-like"/>
</dbReference>
<keyword evidence="10" id="KW-0560">Oxidoreductase</keyword>
<dbReference type="RefSeq" id="WP_025863914.1">
    <property type="nucleotide sequence ID" value="NZ_BLAX01000001.1"/>
</dbReference>
<comment type="cofactor">
    <cofactor evidence="1">
        <name>FAD</name>
        <dbReference type="ChEBI" id="CHEBI:57692"/>
    </cofactor>
</comment>
<keyword evidence="14" id="KW-1185">Reference proteome</keyword>
<dbReference type="InterPro" id="IPR000960">
    <property type="entry name" value="Flavin_mOase"/>
</dbReference>